<dbReference type="InterPro" id="IPR013786">
    <property type="entry name" value="AcylCoA_DH/ox_N"/>
</dbReference>
<comment type="similarity">
    <text evidence="2 6">Belongs to the acyl-CoA dehydrogenase family.</text>
</comment>
<dbReference type="PANTHER" id="PTHR43292:SF3">
    <property type="entry name" value="ACYL-COA DEHYDROGENASE FADE29"/>
    <property type="match status" value="1"/>
</dbReference>
<dbReference type="AlphaFoldDB" id="A0A7U5MPV0"/>
<accession>A0A7U5MPV0</accession>
<dbReference type="PANTHER" id="PTHR43292">
    <property type="entry name" value="ACYL-COA DEHYDROGENASE"/>
    <property type="match status" value="1"/>
</dbReference>
<reference evidence="11 13" key="3">
    <citation type="submission" date="2023-06" db="EMBL/GenBank/DDBJ databases">
        <title>Itaconate inhibition of nontuberculous mycobacteria.</title>
        <authorList>
            <person name="Breen P."/>
            <person name="Zimbric M."/>
            <person name="Caverly L."/>
        </authorList>
    </citation>
    <scope>NUCLEOTIDE SEQUENCE [LARGE SCALE GENOMIC DNA]</scope>
    <source>
        <strain evidence="11 13">FLAC1071</strain>
    </source>
</reference>
<dbReference type="InterPro" id="IPR037069">
    <property type="entry name" value="AcylCoA_DH/ox_N_sf"/>
</dbReference>
<keyword evidence="4 6" id="KW-0274">FAD</keyword>
<dbReference type="SUPFAM" id="SSF47203">
    <property type="entry name" value="Acyl-CoA dehydrogenase C-terminal domain-like"/>
    <property type="match status" value="1"/>
</dbReference>
<evidence type="ECO:0000313" key="13">
    <source>
        <dbReference type="Proteomes" id="UP001529272"/>
    </source>
</evidence>
<evidence type="ECO:0000256" key="3">
    <source>
        <dbReference type="ARBA" id="ARBA00022630"/>
    </source>
</evidence>
<dbReference type="Proteomes" id="UP001529272">
    <property type="component" value="Unassembled WGS sequence"/>
</dbReference>
<dbReference type="GO" id="GO:0050660">
    <property type="term" value="F:flavin adenine dinucleotide binding"/>
    <property type="evidence" value="ECO:0007669"/>
    <property type="project" value="InterPro"/>
</dbReference>
<dbReference type="GO" id="GO:0005886">
    <property type="term" value="C:plasma membrane"/>
    <property type="evidence" value="ECO:0007669"/>
    <property type="project" value="TreeGrafter"/>
</dbReference>
<dbReference type="InterPro" id="IPR036250">
    <property type="entry name" value="AcylCo_DH-like_C"/>
</dbReference>
<evidence type="ECO:0000259" key="8">
    <source>
        <dbReference type="Pfam" id="PF02770"/>
    </source>
</evidence>
<dbReference type="GO" id="GO:0016627">
    <property type="term" value="F:oxidoreductase activity, acting on the CH-CH group of donors"/>
    <property type="evidence" value="ECO:0007669"/>
    <property type="project" value="InterPro"/>
</dbReference>
<feature type="domain" description="Acyl-CoA oxidase/dehydrogenase middle" evidence="8">
    <location>
        <begin position="121"/>
        <end position="204"/>
    </location>
</feature>
<organism evidence="10 12">
    <name type="scientific">Mycobacterium intracellulare subsp. chimaera</name>
    <dbReference type="NCBI Taxonomy" id="222805"/>
    <lineage>
        <taxon>Bacteria</taxon>
        <taxon>Bacillati</taxon>
        <taxon>Actinomycetota</taxon>
        <taxon>Actinomycetes</taxon>
        <taxon>Mycobacteriales</taxon>
        <taxon>Mycobacteriaceae</taxon>
        <taxon>Mycobacterium</taxon>
        <taxon>Mycobacterium avium complex (MAC)</taxon>
    </lineage>
</organism>
<keyword evidence="13" id="KW-1185">Reference proteome</keyword>
<dbReference type="InterPro" id="IPR052161">
    <property type="entry name" value="Mycobact_Acyl-CoA_DH"/>
</dbReference>
<keyword evidence="5 6" id="KW-0560">Oxidoreductase</keyword>
<evidence type="ECO:0000259" key="7">
    <source>
        <dbReference type="Pfam" id="PF00441"/>
    </source>
</evidence>
<dbReference type="InterPro" id="IPR046373">
    <property type="entry name" value="Acyl-CoA_Oxase/DH_mid-dom_sf"/>
</dbReference>
<comment type="cofactor">
    <cofactor evidence="1 6">
        <name>FAD</name>
        <dbReference type="ChEBI" id="CHEBI:57692"/>
    </cofactor>
</comment>
<evidence type="ECO:0000259" key="9">
    <source>
        <dbReference type="Pfam" id="PF02771"/>
    </source>
</evidence>
<evidence type="ECO:0000256" key="1">
    <source>
        <dbReference type="ARBA" id="ARBA00001974"/>
    </source>
</evidence>
<dbReference type="InterPro" id="IPR009100">
    <property type="entry name" value="AcylCoA_DH/oxidase_NM_dom_sf"/>
</dbReference>
<dbReference type="Gene3D" id="2.40.110.10">
    <property type="entry name" value="Butyryl-CoA Dehydrogenase, subunit A, domain 2"/>
    <property type="match status" value="1"/>
</dbReference>
<name>A0A7U5MPV0_MYCIT</name>
<evidence type="ECO:0000256" key="4">
    <source>
        <dbReference type="ARBA" id="ARBA00022827"/>
    </source>
</evidence>
<evidence type="ECO:0000313" key="11">
    <source>
        <dbReference type="EMBL" id="MDM3930464.1"/>
    </source>
</evidence>
<dbReference type="Pfam" id="PF02770">
    <property type="entry name" value="Acyl-CoA_dh_M"/>
    <property type="match status" value="1"/>
</dbReference>
<dbReference type="EMBL" id="CP015267">
    <property type="protein sequence ID" value="ASL17521.1"/>
    <property type="molecule type" value="Genomic_DNA"/>
</dbReference>
<reference evidence="11" key="4">
    <citation type="submission" date="2023-06" db="EMBL/GenBank/DDBJ databases">
        <authorList>
            <person name="Spilker T."/>
        </authorList>
    </citation>
    <scope>NUCLEOTIDE SEQUENCE</scope>
    <source>
        <strain evidence="11">FLAC1071</strain>
    </source>
</reference>
<feature type="domain" description="Acyl-CoA dehydrogenase/oxidase N-terminal" evidence="9">
    <location>
        <begin position="7"/>
        <end position="117"/>
    </location>
</feature>
<reference evidence="10 12" key="1">
    <citation type="journal article" date="2017" name="Lancet Infect. Dis.">
        <title>Global outbreak of severe Mycobacterium chimaera disease after cardiac surgery: a molecular epidemiological study.</title>
        <authorList>
            <person name="van Ingen J."/>
            <person name="Kohl T."/>
            <person name="Kranzer K."/>
            <person name="Hasse B."/>
            <person name="Keller P."/>
            <person name="Szafranska A."/>
            <person name="Hillemann D."/>
            <person name="Chand M."/>
            <person name="Schreiber P."/>
            <person name="Sommerstein R."/>
            <person name="Berger C."/>
            <person name="Genoni M."/>
            <person name="Ruegg C."/>
            <person name="Troillet N."/>
            <person name="Widmer A.F."/>
            <person name="Becker S.L."/>
            <person name="Herrmann M."/>
            <person name="Eckmanns T."/>
            <person name="Haller S."/>
            <person name="Hoeller C."/>
            <person name="Debast S.B."/>
            <person name="Wolfhagen M.J."/>
            <person name="Hopman J."/>
            <person name="Kluytmans J."/>
            <person name="Langelaar M."/>
            <person name="Notermans D.W."/>
            <person name="ten Oever J."/>
            <person name="van den Barselaar P."/>
            <person name="Vonk A.B.A."/>
            <person name="Vos M.C."/>
            <person name="Ahmed N."/>
            <person name="Brown T."/>
            <person name="Crook D."/>
            <person name="Lamagni T."/>
            <person name="Phin N."/>
            <person name="Smith E.G."/>
            <person name="Zambon M."/>
            <person name="Serr A."/>
            <person name="Goetting T."/>
            <person name="Ebner W."/>
            <person name="Thuermer A."/>
            <person name="Utpatel C."/>
            <person name="Sproer C."/>
            <person name="Bunk B."/>
            <person name="Nubel U."/>
            <person name="Bloemberg G."/>
            <person name="Bottger E."/>
            <person name="Niemann S."/>
            <person name="Wagner D."/>
            <person name="Sax H."/>
        </authorList>
    </citation>
    <scope>NUCLEOTIDE SEQUENCE [LARGE SCALE GENOMIC DNA]</scope>
    <source>
        <strain evidence="10 12">ZUERICH-2</strain>
    </source>
</reference>
<evidence type="ECO:0000256" key="2">
    <source>
        <dbReference type="ARBA" id="ARBA00009347"/>
    </source>
</evidence>
<dbReference type="Proteomes" id="UP000198286">
    <property type="component" value="Chromosome"/>
</dbReference>
<dbReference type="InterPro" id="IPR009075">
    <property type="entry name" value="AcylCo_DH/oxidase_C"/>
</dbReference>
<dbReference type="RefSeq" id="WP_089152482.1">
    <property type="nucleotide sequence ID" value="NZ_CP015267.1"/>
</dbReference>
<evidence type="ECO:0000313" key="10">
    <source>
        <dbReference type="EMBL" id="ASL17521.1"/>
    </source>
</evidence>
<protein>
    <submittedName>
        <fullName evidence="10 11">Acyl-CoA dehydrogenase</fullName>
    </submittedName>
</protein>
<sequence>MDLNYGPEYERFRDEVRAFIADEWNEGSKRSDAEAVGQLRRRAIERGYLYRHVPKRFGGSEQEPDGLRAEIIREEFAAAKAPYQVEGIGVEMVVPTLLEWGEEWQKARFIPPTLFGEMVWCQGYSEPGAGSDLASLSTSAILEDGHWIINGQKIWTTNGHRADFMFALVRTEPDAPNKWAGLSYLLLDMNQPGVDVRPLRQIDGGAEFNEVFLTDATTPADHIVGERGQGWSVANSTLKHERAMVGSAKRSEALFRSLVKLAQRADIDGIPAIEHDHIRDRLAVLMGYLEAHRFSEFLQFTRALSGQAAGRLRYKNKLMNTDFGQQVAALALEILGETAALAPRPKAKGAVPGNERWMTQFLGSLGLSIAGGTSNIQRNIIAERGLGLPRDRNAGARS</sequence>
<dbReference type="Gene3D" id="1.20.140.10">
    <property type="entry name" value="Butyryl-CoA Dehydrogenase, subunit A, domain 3"/>
    <property type="match status" value="1"/>
</dbReference>
<dbReference type="Pfam" id="PF02771">
    <property type="entry name" value="Acyl-CoA_dh_N"/>
    <property type="match status" value="1"/>
</dbReference>
<reference evidence="13" key="2">
    <citation type="submission" date="2023-06" db="EMBL/GenBank/DDBJ databases">
        <title>Itaconate inhibition of nontuberculous mycobacteria.</title>
        <authorList>
            <person name="Spilker T."/>
        </authorList>
    </citation>
    <scope>NUCLEOTIDE SEQUENCE [LARGE SCALE GENOMIC DNA]</scope>
    <source>
        <strain evidence="13">FLAC1071</strain>
    </source>
</reference>
<dbReference type="FunFam" id="2.40.110.10:FF:000011">
    <property type="entry name" value="Acyl-CoA dehydrogenase FadE34"/>
    <property type="match status" value="1"/>
</dbReference>
<keyword evidence="3 6" id="KW-0285">Flavoprotein</keyword>
<dbReference type="SUPFAM" id="SSF56645">
    <property type="entry name" value="Acyl-CoA dehydrogenase NM domain-like"/>
    <property type="match status" value="1"/>
</dbReference>
<dbReference type="InterPro" id="IPR006091">
    <property type="entry name" value="Acyl-CoA_Oxase/DH_mid-dom"/>
</dbReference>
<evidence type="ECO:0000256" key="5">
    <source>
        <dbReference type="ARBA" id="ARBA00023002"/>
    </source>
</evidence>
<gene>
    <name evidence="10" type="ORF">MYCOZU2_05165</name>
    <name evidence="11" type="ORF">QRB35_31615</name>
</gene>
<dbReference type="EMBL" id="JASZZX010000088">
    <property type="protein sequence ID" value="MDM3930464.1"/>
    <property type="molecule type" value="Genomic_DNA"/>
</dbReference>
<evidence type="ECO:0000313" key="12">
    <source>
        <dbReference type="Proteomes" id="UP000198286"/>
    </source>
</evidence>
<dbReference type="Gene3D" id="1.10.540.10">
    <property type="entry name" value="Acyl-CoA dehydrogenase/oxidase, N-terminal domain"/>
    <property type="match status" value="1"/>
</dbReference>
<evidence type="ECO:0000256" key="6">
    <source>
        <dbReference type="RuleBase" id="RU362125"/>
    </source>
</evidence>
<proteinExistence type="inferred from homology"/>
<feature type="domain" description="Acyl-CoA dehydrogenase/oxidase C-terminal" evidence="7">
    <location>
        <begin position="228"/>
        <end position="385"/>
    </location>
</feature>
<dbReference type="Pfam" id="PF00441">
    <property type="entry name" value="Acyl-CoA_dh_1"/>
    <property type="match status" value="1"/>
</dbReference>